<feature type="domain" description="SHSP" evidence="1">
    <location>
        <begin position="59"/>
        <end position="136"/>
    </location>
</feature>
<dbReference type="AlphaFoldDB" id="A0A6P8IN97"/>
<keyword evidence="2" id="KW-1185">Reference proteome</keyword>
<dbReference type="OrthoDB" id="10060792at2759"/>
<sequence>MADSKSHQTLVNLLQDGLNGSETMYCDIVNSNLFDDFFKEGNLEESLSDASTEIVRIATFEVGNYKPEEVTWKIEDGSICIRGQKSKSTATGATGSKFCRCVPIPENIIAKTVTARFCVGGGLLVVEGKKQKRPPPLKRKTSKTAFFGDSHFSLSVDLGDGVPVTKSLSYEVQEKQPKEERVQLF</sequence>
<name>A0A6P8IN97_ACTTE</name>
<dbReference type="InterPro" id="IPR002068">
    <property type="entry name" value="A-crystallin/Hsp20_dom"/>
</dbReference>
<gene>
    <name evidence="3" type="primary">LOC116302988</name>
</gene>
<evidence type="ECO:0000259" key="1">
    <source>
        <dbReference type="Pfam" id="PF00011"/>
    </source>
</evidence>
<dbReference type="CDD" id="cd06526">
    <property type="entry name" value="metazoan_ACD"/>
    <property type="match status" value="1"/>
</dbReference>
<dbReference type="GeneID" id="116302988"/>
<dbReference type="Pfam" id="PF00011">
    <property type="entry name" value="HSP20"/>
    <property type="match status" value="1"/>
</dbReference>
<proteinExistence type="predicted"/>
<organism evidence="2 3">
    <name type="scientific">Actinia tenebrosa</name>
    <name type="common">Australian red waratah sea anemone</name>
    <dbReference type="NCBI Taxonomy" id="6105"/>
    <lineage>
        <taxon>Eukaryota</taxon>
        <taxon>Metazoa</taxon>
        <taxon>Cnidaria</taxon>
        <taxon>Anthozoa</taxon>
        <taxon>Hexacorallia</taxon>
        <taxon>Actiniaria</taxon>
        <taxon>Actiniidae</taxon>
        <taxon>Actinia</taxon>
    </lineage>
</organism>
<dbReference type="InParanoid" id="A0A6P8IN97"/>
<dbReference type="SUPFAM" id="SSF49764">
    <property type="entry name" value="HSP20-like chaperones"/>
    <property type="match status" value="1"/>
</dbReference>
<evidence type="ECO:0000313" key="2">
    <source>
        <dbReference type="Proteomes" id="UP000515163"/>
    </source>
</evidence>
<dbReference type="RefSeq" id="XP_031568287.1">
    <property type="nucleotide sequence ID" value="XM_031712427.1"/>
</dbReference>
<dbReference type="Proteomes" id="UP000515163">
    <property type="component" value="Unplaced"/>
</dbReference>
<dbReference type="KEGG" id="aten:116302988"/>
<protein>
    <submittedName>
        <fullName evidence="3">Uncharacterized protein LOC116302988</fullName>
    </submittedName>
</protein>
<evidence type="ECO:0000313" key="3">
    <source>
        <dbReference type="RefSeq" id="XP_031568287.1"/>
    </source>
</evidence>
<dbReference type="InterPro" id="IPR008978">
    <property type="entry name" value="HSP20-like_chaperone"/>
</dbReference>
<accession>A0A6P8IN97</accession>
<reference evidence="3" key="1">
    <citation type="submission" date="2025-08" db="UniProtKB">
        <authorList>
            <consortium name="RefSeq"/>
        </authorList>
    </citation>
    <scope>IDENTIFICATION</scope>
    <source>
        <tissue evidence="3">Tentacle</tissue>
    </source>
</reference>
<dbReference type="Gene3D" id="2.60.40.790">
    <property type="match status" value="1"/>
</dbReference>